<protein>
    <recommendedName>
        <fullName evidence="3">Nudix hydrolase domain-containing protein</fullName>
    </recommendedName>
</protein>
<dbReference type="FunFam" id="3.90.79.10:FF:000060">
    <property type="entry name" value="Nudix hydrolase 1"/>
    <property type="match status" value="1"/>
</dbReference>
<comment type="caution">
    <text evidence="4">The sequence shown here is derived from an EMBL/GenBank/DDBJ whole genome shotgun (WGS) entry which is preliminary data.</text>
</comment>
<evidence type="ECO:0000256" key="2">
    <source>
        <dbReference type="RuleBase" id="RU003476"/>
    </source>
</evidence>
<dbReference type="CDD" id="cd04678">
    <property type="entry name" value="NUDIX_MTH2_Nudt15"/>
    <property type="match status" value="1"/>
</dbReference>
<dbReference type="PRINTS" id="PR00502">
    <property type="entry name" value="NUDIXFAMILY"/>
</dbReference>
<dbReference type="Pfam" id="PF00293">
    <property type="entry name" value="NUDIX"/>
    <property type="match status" value="1"/>
</dbReference>
<proteinExistence type="inferred from homology"/>
<dbReference type="Proteomes" id="UP000034589">
    <property type="component" value="Unassembled WGS sequence"/>
</dbReference>
<dbReference type="GO" id="GO:0035539">
    <property type="term" value="F:8-oxo-7,8-dihydrodeoxyguanosine triphosphate pyrophosphatase activity"/>
    <property type="evidence" value="ECO:0007669"/>
    <property type="project" value="TreeGrafter"/>
</dbReference>
<reference evidence="4 5" key="1">
    <citation type="journal article" date="2015" name="Nature">
        <title>rRNA introns, odd ribosomes, and small enigmatic genomes across a large radiation of phyla.</title>
        <authorList>
            <person name="Brown C.T."/>
            <person name="Hug L.A."/>
            <person name="Thomas B.C."/>
            <person name="Sharon I."/>
            <person name="Castelle C.J."/>
            <person name="Singh A."/>
            <person name="Wilkins M.J."/>
            <person name="Williams K.H."/>
            <person name="Banfield J.F."/>
        </authorList>
    </citation>
    <scope>NUCLEOTIDE SEQUENCE [LARGE SCALE GENOMIC DNA]</scope>
</reference>
<evidence type="ECO:0000256" key="1">
    <source>
        <dbReference type="ARBA" id="ARBA00022801"/>
    </source>
</evidence>
<dbReference type="PROSITE" id="PS00893">
    <property type="entry name" value="NUDIX_BOX"/>
    <property type="match status" value="1"/>
</dbReference>
<dbReference type="InterPro" id="IPR015797">
    <property type="entry name" value="NUDIX_hydrolase-like_dom_sf"/>
</dbReference>
<comment type="similarity">
    <text evidence="2">Belongs to the Nudix hydrolase family.</text>
</comment>
<accession>A0A0G1YJ96</accession>
<dbReference type="SUPFAM" id="SSF55811">
    <property type="entry name" value="Nudix"/>
    <property type="match status" value="1"/>
</dbReference>
<keyword evidence="1 2" id="KW-0378">Hydrolase</keyword>
<evidence type="ECO:0000259" key="3">
    <source>
        <dbReference type="PROSITE" id="PS51462"/>
    </source>
</evidence>
<dbReference type="InterPro" id="IPR020476">
    <property type="entry name" value="Nudix_hydrolase"/>
</dbReference>
<dbReference type="EMBL" id="LCPV01000035">
    <property type="protein sequence ID" value="KKW06469.1"/>
    <property type="molecule type" value="Genomic_DNA"/>
</dbReference>
<dbReference type="PANTHER" id="PTHR16099">
    <property type="entry name" value="8-OXO-DGTP DIPHOSPHATES NUDT15"/>
    <property type="match status" value="1"/>
</dbReference>
<dbReference type="Gene3D" id="3.90.79.10">
    <property type="entry name" value="Nucleoside Triphosphate Pyrophosphohydrolase"/>
    <property type="match status" value="1"/>
</dbReference>
<evidence type="ECO:0000313" key="4">
    <source>
        <dbReference type="EMBL" id="KKW06469.1"/>
    </source>
</evidence>
<feature type="domain" description="Nudix hydrolase" evidence="3">
    <location>
        <begin position="6"/>
        <end position="137"/>
    </location>
</feature>
<dbReference type="GO" id="GO:0005829">
    <property type="term" value="C:cytosol"/>
    <property type="evidence" value="ECO:0007669"/>
    <property type="project" value="TreeGrafter"/>
</dbReference>
<name>A0A0G1YJ96_9BACT</name>
<organism evidence="4 5">
    <name type="scientific">Candidatus Kaiserbacteria bacterium GW2011_GWC2_49_12</name>
    <dbReference type="NCBI Taxonomy" id="1618675"/>
    <lineage>
        <taxon>Bacteria</taxon>
        <taxon>Candidatus Kaiseribacteriota</taxon>
    </lineage>
</organism>
<dbReference type="InterPro" id="IPR000086">
    <property type="entry name" value="NUDIX_hydrolase_dom"/>
</dbReference>
<dbReference type="GO" id="GO:0006203">
    <property type="term" value="P:dGTP catabolic process"/>
    <property type="evidence" value="ECO:0007669"/>
    <property type="project" value="TreeGrafter"/>
</dbReference>
<evidence type="ECO:0000313" key="5">
    <source>
        <dbReference type="Proteomes" id="UP000034589"/>
    </source>
</evidence>
<dbReference type="PANTHER" id="PTHR16099:SF5">
    <property type="entry name" value="NUCLEOTIDE TRIPHOSPHATE DIPHOSPHATASE NUDT15"/>
    <property type="match status" value="1"/>
</dbReference>
<gene>
    <name evidence="4" type="ORF">UY39_C0035G0005</name>
</gene>
<dbReference type="PROSITE" id="PS51462">
    <property type="entry name" value="NUDIX"/>
    <property type="match status" value="1"/>
</dbReference>
<sequence>MIKVDMKYPGVGAGVYVRKAGKVLLGLRKGGHGEGEWCPPGGKLEMNESPEECAIRETREETGIELGRVRFIAVTNDIWEDIGTHYVTVSFVADWKCGETRLAEPDKFERWEWFAWDALPKPLFLSTRNFVADGYNPFTV</sequence>
<dbReference type="InterPro" id="IPR020084">
    <property type="entry name" value="NUDIX_hydrolase_CS"/>
</dbReference>
<dbReference type="AlphaFoldDB" id="A0A0G1YJ96"/>